<dbReference type="InterPro" id="IPR050121">
    <property type="entry name" value="Cytochrome_P450_monoxygenase"/>
</dbReference>
<comment type="cofactor">
    <cofactor evidence="1 8">
        <name>heme</name>
        <dbReference type="ChEBI" id="CHEBI:30413"/>
    </cofactor>
</comment>
<comment type="caution">
    <text evidence="10">The sequence shown here is derived from an EMBL/GenBank/DDBJ whole genome shotgun (WGS) entry which is preliminary data.</text>
</comment>
<evidence type="ECO:0000256" key="1">
    <source>
        <dbReference type="ARBA" id="ARBA00001971"/>
    </source>
</evidence>
<dbReference type="GO" id="GO:0004497">
    <property type="term" value="F:monooxygenase activity"/>
    <property type="evidence" value="ECO:0007669"/>
    <property type="project" value="UniProtKB-KW"/>
</dbReference>
<keyword evidence="11" id="KW-1185">Reference proteome</keyword>
<feature type="binding site" description="axial binding residue" evidence="8">
    <location>
        <position position="442"/>
    </location>
    <ligand>
        <name>heme</name>
        <dbReference type="ChEBI" id="CHEBI:30413"/>
    </ligand>
    <ligandPart>
        <name>Fe</name>
        <dbReference type="ChEBI" id="CHEBI:18248"/>
    </ligandPart>
</feature>
<keyword evidence="7" id="KW-0503">Monooxygenase</keyword>
<dbReference type="PANTHER" id="PTHR24305:SF157">
    <property type="entry name" value="N-ACETYLTRYPTOPHAN 6-HYDROXYLASE IVOC-RELATED"/>
    <property type="match status" value="1"/>
</dbReference>
<feature type="transmembrane region" description="Helical" evidence="9">
    <location>
        <begin position="6"/>
        <end position="30"/>
    </location>
</feature>
<proteinExistence type="inferred from homology"/>
<evidence type="ECO:0000256" key="8">
    <source>
        <dbReference type="PIRSR" id="PIRSR602401-1"/>
    </source>
</evidence>
<dbReference type="GO" id="GO:0005506">
    <property type="term" value="F:iron ion binding"/>
    <property type="evidence" value="ECO:0007669"/>
    <property type="project" value="InterPro"/>
</dbReference>
<evidence type="ECO:0000256" key="2">
    <source>
        <dbReference type="ARBA" id="ARBA00010617"/>
    </source>
</evidence>
<dbReference type="EMBL" id="LSBJ02000015">
    <property type="protein sequence ID" value="OAQ57611.1"/>
    <property type="molecule type" value="Genomic_DNA"/>
</dbReference>
<dbReference type="GO" id="GO:0020037">
    <property type="term" value="F:heme binding"/>
    <property type="evidence" value="ECO:0007669"/>
    <property type="project" value="InterPro"/>
</dbReference>
<keyword evidence="6 8" id="KW-0408">Iron</keyword>
<dbReference type="OrthoDB" id="3945418at2759"/>
<gene>
    <name evidence="10" type="ORF">VFPPC_12325</name>
</gene>
<dbReference type="InterPro" id="IPR001128">
    <property type="entry name" value="Cyt_P450"/>
</dbReference>
<keyword evidence="5" id="KW-0560">Oxidoreductase</keyword>
<evidence type="ECO:0000313" key="10">
    <source>
        <dbReference type="EMBL" id="OAQ57611.1"/>
    </source>
</evidence>
<keyword evidence="9" id="KW-0812">Transmembrane</keyword>
<evidence type="ECO:0000256" key="7">
    <source>
        <dbReference type="ARBA" id="ARBA00023033"/>
    </source>
</evidence>
<dbReference type="InterPro" id="IPR036396">
    <property type="entry name" value="Cyt_P450_sf"/>
</dbReference>
<dbReference type="STRING" id="1380566.A0A179EWR6"/>
<evidence type="ECO:0000256" key="3">
    <source>
        <dbReference type="ARBA" id="ARBA00022617"/>
    </source>
</evidence>
<sequence>MFLNIQSLSLVGTLSTAGLIFSVYYAGLVIHRIFFSPLRSFPGYEFYYDVVLGGQYTFHIAELHEKYGSVVRINPHEIHVHDPEFYDKLYAGAGKRRHKWHWATRGFGAEMSTFATELHEVHKARRAALNPFFSMARVRRLESVIKERADAILQRLHEFRENGRVVPFDILFGAYSIEHPNFDNDFHEACVNGGRQLFLTRQFPILLTLIKIIPPKWLLSTYPSIASFFAMHQVKQVKALYDAPKADSDGGDLPTVFHEILYSKLPEHEKAFRRLATDGGALVGAGTVTTAWAATTAVYYLVSNPDCLLQLKSEIADAIQTAADAGQDKECGLPLSVLEKLPYLSAVIQEGLRLSYGVATRLARIAPDEALVVQSSKTSKTSRTGSEEWIIPPGTPVSMTQLLILRDEGIFPSASTFRPERWLEQPHLDRYQVAFCKGSRICLGKNLAMAELYIMLAALFIHYGSKSVRFSNDIGYLELWKTDVDDVECRVDAFVPLPKIGSKGVRFTVHTWQ</sequence>
<keyword evidence="3 8" id="KW-0349">Heme</keyword>
<dbReference type="GeneID" id="28854238"/>
<dbReference type="CDD" id="cd11062">
    <property type="entry name" value="CYP58-like"/>
    <property type="match status" value="1"/>
</dbReference>
<evidence type="ECO:0000313" key="11">
    <source>
        <dbReference type="Proteomes" id="UP000078397"/>
    </source>
</evidence>
<dbReference type="KEGG" id="pchm:VFPPC_12325"/>
<accession>A0A179EWR6</accession>
<evidence type="ECO:0000256" key="6">
    <source>
        <dbReference type="ARBA" id="ARBA00023004"/>
    </source>
</evidence>
<organism evidence="10 11">
    <name type="scientific">Pochonia chlamydosporia 170</name>
    <dbReference type="NCBI Taxonomy" id="1380566"/>
    <lineage>
        <taxon>Eukaryota</taxon>
        <taxon>Fungi</taxon>
        <taxon>Dikarya</taxon>
        <taxon>Ascomycota</taxon>
        <taxon>Pezizomycotina</taxon>
        <taxon>Sordariomycetes</taxon>
        <taxon>Hypocreomycetidae</taxon>
        <taxon>Hypocreales</taxon>
        <taxon>Clavicipitaceae</taxon>
        <taxon>Pochonia</taxon>
    </lineage>
</organism>
<dbReference type="PANTHER" id="PTHR24305">
    <property type="entry name" value="CYTOCHROME P450"/>
    <property type="match status" value="1"/>
</dbReference>
<keyword evidence="9" id="KW-1133">Transmembrane helix</keyword>
<dbReference type="InterPro" id="IPR002401">
    <property type="entry name" value="Cyt_P450_E_grp-I"/>
</dbReference>
<name>A0A179EWR6_METCM</name>
<dbReference type="PRINTS" id="PR00385">
    <property type="entry name" value="P450"/>
</dbReference>
<dbReference type="Pfam" id="PF00067">
    <property type="entry name" value="p450"/>
    <property type="match status" value="1"/>
</dbReference>
<dbReference type="AlphaFoldDB" id="A0A179EWR6"/>
<dbReference type="Proteomes" id="UP000078397">
    <property type="component" value="Unassembled WGS sequence"/>
</dbReference>
<dbReference type="RefSeq" id="XP_018135916.1">
    <property type="nucleotide sequence ID" value="XM_018290244.1"/>
</dbReference>
<evidence type="ECO:0000256" key="9">
    <source>
        <dbReference type="SAM" id="Phobius"/>
    </source>
</evidence>
<reference evidence="10 11" key="1">
    <citation type="journal article" date="2016" name="PLoS Pathog.">
        <title>Biosynthesis of antibiotic leucinostatins in bio-control fungus Purpureocillium lilacinum and their inhibition on phytophthora revealed by genome mining.</title>
        <authorList>
            <person name="Wang G."/>
            <person name="Liu Z."/>
            <person name="Lin R."/>
            <person name="Li E."/>
            <person name="Mao Z."/>
            <person name="Ling J."/>
            <person name="Yang Y."/>
            <person name="Yin W.B."/>
            <person name="Xie B."/>
        </authorList>
    </citation>
    <scope>NUCLEOTIDE SEQUENCE [LARGE SCALE GENOMIC DNA]</scope>
    <source>
        <strain evidence="10">170</strain>
    </source>
</reference>
<dbReference type="SUPFAM" id="SSF48264">
    <property type="entry name" value="Cytochrome P450"/>
    <property type="match status" value="1"/>
</dbReference>
<keyword evidence="4 8" id="KW-0479">Metal-binding</keyword>
<comment type="similarity">
    <text evidence="2">Belongs to the cytochrome P450 family.</text>
</comment>
<keyword evidence="9" id="KW-0472">Membrane</keyword>
<dbReference type="PRINTS" id="PR00463">
    <property type="entry name" value="EP450I"/>
</dbReference>
<dbReference type="GO" id="GO:0016705">
    <property type="term" value="F:oxidoreductase activity, acting on paired donors, with incorporation or reduction of molecular oxygen"/>
    <property type="evidence" value="ECO:0007669"/>
    <property type="project" value="InterPro"/>
</dbReference>
<evidence type="ECO:0000256" key="5">
    <source>
        <dbReference type="ARBA" id="ARBA00023002"/>
    </source>
</evidence>
<protein>
    <submittedName>
        <fullName evidence="10">Oxoglutarate/iron-dependent oxygenase</fullName>
    </submittedName>
</protein>
<evidence type="ECO:0000256" key="4">
    <source>
        <dbReference type="ARBA" id="ARBA00022723"/>
    </source>
</evidence>
<dbReference type="Gene3D" id="1.10.630.10">
    <property type="entry name" value="Cytochrome P450"/>
    <property type="match status" value="1"/>
</dbReference>